<organism evidence="1">
    <name type="scientific">Gongylonema pulchrum</name>
    <dbReference type="NCBI Taxonomy" id="637853"/>
    <lineage>
        <taxon>Eukaryota</taxon>
        <taxon>Metazoa</taxon>
        <taxon>Ecdysozoa</taxon>
        <taxon>Nematoda</taxon>
        <taxon>Chromadorea</taxon>
        <taxon>Rhabditida</taxon>
        <taxon>Spirurina</taxon>
        <taxon>Spiruromorpha</taxon>
        <taxon>Spiruroidea</taxon>
        <taxon>Gongylonematidae</taxon>
        <taxon>Gongylonema</taxon>
    </lineage>
</organism>
<protein>
    <submittedName>
        <fullName evidence="1">Metallophos domain-containing protein</fullName>
    </submittedName>
</protein>
<dbReference type="AlphaFoldDB" id="A0A183D5A8"/>
<proteinExistence type="predicted"/>
<evidence type="ECO:0000313" key="1">
    <source>
        <dbReference type="WBParaSite" id="GPUH_0000390601-mRNA-1"/>
    </source>
</evidence>
<reference evidence="1" key="1">
    <citation type="submission" date="2016-06" db="UniProtKB">
        <authorList>
            <consortium name="WormBaseParasite"/>
        </authorList>
    </citation>
    <scope>IDENTIFICATION</scope>
</reference>
<sequence>LFLSTKSGYSACCKPLTKNIDSDQVYCCHGGISQYATSLDHIAAIERPTHRLNNARNLREALIFSDTVWADPWLHPFPIQDPVPGKFVFTSLYYA</sequence>
<name>A0A183D5A8_9BILA</name>
<accession>A0A183D5A8</accession>
<dbReference type="Gene3D" id="3.60.21.10">
    <property type="match status" value="1"/>
</dbReference>
<dbReference type="InterPro" id="IPR029052">
    <property type="entry name" value="Metallo-depent_PP-like"/>
</dbReference>
<dbReference type="WBParaSite" id="GPUH_0000390601-mRNA-1">
    <property type="protein sequence ID" value="GPUH_0000390601-mRNA-1"/>
    <property type="gene ID" value="GPUH_0000390601"/>
</dbReference>
<dbReference type="SUPFAM" id="SSF56300">
    <property type="entry name" value="Metallo-dependent phosphatases"/>
    <property type="match status" value="1"/>
</dbReference>